<keyword evidence="1" id="KW-1133">Transmembrane helix</keyword>
<dbReference type="EMBL" id="JABBGH010000003">
    <property type="protein sequence ID" value="NML67198.1"/>
    <property type="molecule type" value="Genomic_DNA"/>
</dbReference>
<dbReference type="PROSITE" id="PS51257">
    <property type="entry name" value="PROKAR_LIPOPROTEIN"/>
    <property type="match status" value="1"/>
</dbReference>
<gene>
    <name evidence="2" type="ORF">HHL22_18490</name>
</gene>
<dbReference type="RefSeq" id="WP_169532880.1">
    <property type="nucleotide sequence ID" value="NZ_JABBGH010000003.1"/>
</dbReference>
<accession>A0A7Y0FNR6</accession>
<protein>
    <submittedName>
        <fullName evidence="2">Uncharacterized protein</fullName>
    </submittedName>
</protein>
<sequence>MADVRPRSGPLALLLGFGCFVAFEGLAYELLRWLTSGLGEANQMQPENTIVSNWVKTIAFLLLHLALVLTATLLLNNRLPRRYRGQVMGWFYLSLLVGFGLLIPLFYS</sequence>
<keyword evidence="3" id="KW-1185">Reference proteome</keyword>
<comment type="caution">
    <text evidence="2">The sequence shown here is derived from an EMBL/GenBank/DDBJ whole genome shotgun (WGS) entry which is preliminary data.</text>
</comment>
<reference evidence="2 3" key="1">
    <citation type="submission" date="2020-04" db="EMBL/GenBank/DDBJ databases">
        <title>Hymenobacter polaris sp. nov., isolated from Arctic soil.</title>
        <authorList>
            <person name="Dahal R.H."/>
        </authorList>
    </citation>
    <scope>NUCLEOTIDE SEQUENCE [LARGE SCALE GENOMIC DNA]</scope>
    <source>
        <strain evidence="2 3">RP-2-7</strain>
    </source>
</reference>
<evidence type="ECO:0000313" key="2">
    <source>
        <dbReference type="EMBL" id="NML67198.1"/>
    </source>
</evidence>
<keyword evidence="1" id="KW-0812">Transmembrane</keyword>
<proteinExistence type="predicted"/>
<name>A0A7Y0FNR6_9BACT</name>
<evidence type="ECO:0000313" key="3">
    <source>
        <dbReference type="Proteomes" id="UP000559626"/>
    </source>
</evidence>
<dbReference type="AlphaFoldDB" id="A0A7Y0FNR6"/>
<feature type="transmembrane region" description="Helical" evidence="1">
    <location>
        <begin position="87"/>
        <end position="107"/>
    </location>
</feature>
<organism evidence="2 3">
    <name type="scientific">Hymenobacter polaris</name>
    <dbReference type="NCBI Taxonomy" id="2682546"/>
    <lineage>
        <taxon>Bacteria</taxon>
        <taxon>Pseudomonadati</taxon>
        <taxon>Bacteroidota</taxon>
        <taxon>Cytophagia</taxon>
        <taxon>Cytophagales</taxon>
        <taxon>Hymenobacteraceae</taxon>
        <taxon>Hymenobacter</taxon>
    </lineage>
</organism>
<keyword evidence="1" id="KW-0472">Membrane</keyword>
<evidence type="ECO:0000256" key="1">
    <source>
        <dbReference type="SAM" id="Phobius"/>
    </source>
</evidence>
<feature type="transmembrane region" description="Helical" evidence="1">
    <location>
        <begin position="51"/>
        <end position="75"/>
    </location>
</feature>
<dbReference type="Proteomes" id="UP000559626">
    <property type="component" value="Unassembled WGS sequence"/>
</dbReference>